<protein>
    <submittedName>
        <fullName evidence="5">TSP1_CCN domain-containing protein</fullName>
    </submittedName>
</protein>
<keyword evidence="4" id="KW-1185">Reference proteome</keyword>
<organism evidence="4 5">
    <name type="scientific">Toxocara canis</name>
    <name type="common">Canine roundworm</name>
    <dbReference type="NCBI Taxonomy" id="6265"/>
    <lineage>
        <taxon>Eukaryota</taxon>
        <taxon>Metazoa</taxon>
        <taxon>Ecdysozoa</taxon>
        <taxon>Nematoda</taxon>
        <taxon>Chromadorea</taxon>
        <taxon>Rhabditida</taxon>
        <taxon>Spirurina</taxon>
        <taxon>Ascaridomorpha</taxon>
        <taxon>Ascaridoidea</taxon>
        <taxon>Toxocaridae</taxon>
        <taxon>Toxocara</taxon>
    </lineage>
</organism>
<dbReference type="Pfam" id="PF00090">
    <property type="entry name" value="TSP_1"/>
    <property type="match status" value="1"/>
</dbReference>
<dbReference type="Gene3D" id="2.20.100.10">
    <property type="entry name" value="Thrombospondin type-1 (TSP1) repeat"/>
    <property type="match status" value="1"/>
</dbReference>
<dbReference type="EMBL" id="UYWY01007669">
    <property type="protein sequence ID" value="VDM30203.1"/>
    <property type="molecule type" value="Genomic_DNA"/>
</dbReference>
<accession>A0A183U7K3</accession>
<dbReference type="PANTHER" id="PTHR16311">
    <property type="entry name" value="THROMBOSPONDIN TYPE I DOMAIN-CONTAINING 1"/>
    <property type="match status" value="1"/>
</dbReference>
<name>A0A183U7K3_TOXCA</name>
<dbReference type="SUPFAM" id="SSF82895">
    <property type="entry name" value="TSP-1 type 1 repeat"/>
    <property type="match status" value="1"/>
</dbReference>
<keyword evidence="2" id="KW-1015">Disulfide bond</keyword>
<dbReference type="WBParaSite" id="TCNE_0000447301-mRNA-1">
    <property type="protein sequence ID" value="TCNE_0000447301-mRNA-1"/>
    <property type="gene ID" value="TCNE_0000447301"/>
</dbReference>
<dbReference type="PRINTS" id="PR01705">
    <property type="entry name" value="TSP1REPEAT"/>
</dbReference>
<evidence type="ECO:0000313" key="5">
    <source>
        <dbReference type="WBParaSite" id="TCNE_0000447301-mRNA-1"/>
    </source>
</evidence>
<proteinExistence type="predicted"/>
<dbReference type="SMART" id="SM00209">
    <property type="entry name" value="TSP1"/>
    <property type="match status" value="1"/>
</dbReference>
<dbReference type="FunFam" id="2.20.100.10:FF:000007">
    <property type="entry name" value="Thrombospondin 1"/>
    <property type="match status" value="1"/>
</dbReference>
<evidence type="ECO:0000313" key="4">
    <source>
        <dbReference type="Proteomes" id="UP000050794"/>
    </source>
</evidence>
<dbReference type="PROSITE" id="PS50092">
    <property type="entry name" value="TSP1"/>
    <property type="match status" value="1"/>
</dbReference>
<dbReference type="GO" id="GO:0071944">
    <property type="term" value="C:cell periphery"/>
    <property type="evidence" value="ECO:0007669"/>
    <property type="project" value="TreeGrafter"/>
</dbReference>
<reference evidence="3 4" key="2">
    <citation type="submission" date="2018-11" db="EMBL/GenBank/DDBJ databases">
        <authorList>
            <consortium name="Pathogen Informatics"/>
        </authorList>
    </citation>
    <scope>NUCLEOTIDE SEQUENCE [LARGE SCALE GENOMIC DNA]</scope>
</reference>
<sequence>MCMRYLKEARLLLFRVFPVGQLDGSWGEWSAWTECSVTCGRGFRRRYRFCDKPFPRNGGSFCEGQFLQSVQCLQTPCNVKEIVPNSTSCECGCDLREDAGSFFARSCAENAEWVLHPRGARLLLTIRHVSQQLNDARLKIFSGLQRNAQIFEVEAQMA</sequence>
<dbReference type="Proteomes" id="UP000050794">
    <property type="component" value="Unassembled WGS sequence"/>
</dbReference>
<evidence type="ECO:0000313" key="3">
    <source>
        <dbReference type="EMBL" id="VDM30203.1"/>
    </source>
</evidence>
<dbReference type="InterPro" id="IPR038877">
    <property type="entry name" value="THSD1"/>
</dbReference>
<keyword evidence="1" id="KW-0677">Repeat</keyword>
<dbReference type="AlphaFoldDB" id="A0A183U7K3"/>
<evidence type="ECO:0000256" key="2">
    <source>
        <dbReference type="ARBA" id="ARBA00023157"/>
    </source>
</evidence>
<dbReference type="InterPro" id="IPR036383">
    <property type="entry name" value="TSP1_rpt_sf"/>
</dbReference>
<dbReference type="PANTHER" id="PTHR16311:SF3">
    <property type="entry name" value="THROMBOSPONDIN TYPE-1 DOMAIN-CONTAINING PROTEIN 1"/>
    <property type="match status" value="1"/>
</dbReference>
<reference evidence="5" key="1">
    <citation type="submission" date="2016-06" db="UniProtKB">
        <authorList>
            <consortium name="WormBaseParasite"/>
        </authorList>
    </citation>
    <scope>IDENTIFICATION</scope>
</reference>
<gene>
    <name evidence="3" type="ORF">TCNE_LOCUS4473</name>
</gene>
<evidence type="ECO:0000256" key="1">
    <source>
        <dbReference type="ARBA" id="ARBA00022737"/>
    </source>
</evidence>
<dbReference type="InterPro" id="IPR000884">
    <property type="entry name" value="TSP1_rpt"/>
</dbReference>